<keyword evidence="3" id="KW-1185">Reference proteome</keyword>
<name>A0ABT8LEN9_9BACT</name>
<dbReference type="RefSeq" id="WP_346761581.1">
    <property type="nucleotide sequence ID" value="NZ_JAUJEB010000008.1"/>
</dbReference>
<comment type="caution">
    <text evidence="2">The sequence shown here is derived from an EMBL/GenBank/DDBJ whole genome shotgun (WGS) entry which is preliminary data.</text>
</comment>
<dbReference type="PANTHER" id="PTHR43233:SF1">
    <property type="entry name" value="FAMILY N-ACETYLTRANSFERASE, PUTATIVE (AFU_ORTHOLOGUE AFUA_6G03350)-RELATED"/>
    <property type="match status" value="1"/>
</dbReference>
<accession>A0ABT8LEN9</accession>
<sequence>MIVEYTKGEYTLSTDPNKLDLDVIHGYLTRSYWSEGIPMDKVAKGIENALCFGIYHKKEQVGFARVITDHARFAYLADVFVLEPHRGKGLSKWLMEKIMEHPELQGLSRFMLGTKDAHGLYQKFGFSALKNPEIMMEKVDNNVYKKNS</sequence>
<dbReference type="CDD" id="cd04301">
    <property type="entry name" value="NAT_SF"/>
    <property type="match status" value="1"/>
</dbReference>
<dbReference type="InterPro" id="IPR000182">
    <property type="entry name" value="GNAT_dom"/>
</dbReference>
<feature type="domain" description="N-acetyltransferase" evidence="1">
    <location>
        <begin position="1"/>
        <end position="141"/>
    </location>
</feature>
<proteinExistence type="predicted"/>
<dbReference type="Pfam" id="PF00583">
    <property type="entry name" value="Acetyltransf_1"/>
    <property type="match status" value="1"/>
</dbReference>
<dbReference type="InterPro" id="IPR053144">
    <property type="entry name" value="Acetyltransferase_Butenolide"/>
</dbReference>
<protein>
    <submittedName>
        <fullName evidence="2">GNAT family N-acetyltransferase</fullName>
    </submittedName>
</protein>
<dbReference type="SUPFAM" id="SSF55729">
    <property type="entry name" value="Acyl-CoA N-acyltransferases (Nat)"/>
    <property type="match status" value="1"/>
</dbReference>
<dbReference type="Proteomes" id="UP001172083">
    <property type="component" value="Unassembled WGS sequence"/>
</dbReference>
<gene>
    <name evidence="2" type="ORF">QQ020_29520</name>
</gene>
<reference evidence="2" key="1">
    <citation type="submission" date="2023-06" db="EMBL/GenBank/DDBJ databases">
        <title>Genomic of Agaribacillus aureum.</title>
        <authorList>
            <person name="Wang G."/>
        </authorList>
    </citation>
    <scope>NUCLEOTIDE SEQUENCE</scope>
    <source>
        <strain evidence="2">BMA12</strain>
    </source>
</reference>
<dbReference type="PROSITE" id="PS51186">
    <property type="entry name" value="GNAT"/>
    <property type="match status" value="1"/>
</dbReference>
<dbReference type="InterPro" id="IPR016181">
    <property type="entry name" value="Acyl_CoA_acyltransferase"/>
</dbReference>
<organism evidence="2 3">
    <name type="scientific">Agaribacillus aureus</name>
    <dbReference type="NCBI Taxonomy" id="3051825"/>
    <lineage>
        <taxon>Bacteria</taxon>
        <taxon>Pseudomonadati</taxon>
        <taxon>Bacteroidota</taxon>
        <taxon>Cytophagia</taxon>
        <taxon>Cytophagales</taxon>
        <taxon>Splendidivirgaceae</taxon>
        <taxon>Agaribacillus</taxon>
    </lineage>
</organism>
<evidence type="ECO:0000313" key="3">
    <source>
        <dbReference type="Proteomes" id="UP001172083"/>
    </source>
</evidence>
<evidence type="ECO:0000259" key="1">
    <source>
        <dbReference type="PROSITE" id="PS51186"/>
    </source>
</evidence>
<dbReference type="Gene3D" id="3.40.630.30">
    <property type="match status" value="1"/>
</dbReference>
<evidence type="ECO:0000313" key="2">
    <source>
        <dbReference type="EMBL" id="MDN5216244.1"/>
    </source>
</evidence>
<dbReference type="EMBL" id="JAUJEB010000008">
    <property type="protein sequence ID" value="MDN5216244.1"/>
    <property type="molecule type" value="Genomic_DNA"/>
</dbReference>
<dbReference type="PANTHER" id="PTHR43233">
    <property type="entry name" value="FAMILY N-ACETYLTRANSFERASE, PUTATIVE (AFU_ORTHOLOGUE AFUA_6G03350)-RELATED"/>
    <property type="match status" value="1"/>
</dbReference>